<dbReference type="Gene3D" id="3.90.550.10">
    <property type="entry name" value="Spore Coat Polysaccharide Biosynthesis Protein SpsA, Chain A"/>
    <property type="match status" value="1"/>
</dbReference>
<comment type="caution">
    <text evidence="4">The sequence shown here is derived from an EMBL/GenBank/DDBJ whole genome shotgun (WGS) entry which is preliminary data.</text>
</comment>
<organism evidence="4 5">
    <name type="scientific">Orbus sasakiae</name>
    <dbReference type="NCBI Taxonomy" id="1078475"/>
    <lineage>
        <taxon>Bacteria</taxon>
        <taxon>Pseudomonadati</taxon>
        <taxon>Pseudomonadota</taxon>
        <taxon>Gammaproteobacteria</taxon>
        <taxon>Orbales</taxon>
        <taxon>Orbaceae</taxon>
        <taxon>Orbus</taxon>
    </lineage>
</organism>
<dbReference type="InterPro" id="IPR001173">
    <property type="entry name" value="Glyco_trans_2-like"/>
</dbReference>
<accession>A0ABP9NB58</accession>
<feature type="domain" description="Glycosyltransferase 2-like" evidence="2">
    <location>
        <begin position="8"/>
        <end position="132"/>
    </location>
</feature>
<dbReference type="Pfam" id="PF00535">
    <property type="entry name" value="Glycos_transf_2"/>
    <property type="match status" value="1"/>
</dbReference>
<evidence type="ECO:0000313" key="5">
    <source>
        <dbReference type="Proteomes" id="UP001500171"/>
    </source>
</evidence>
<evidence type="ECO:0000259" key="2">
    <source>
        <dbReference type="Pfam" id="PF00535"/>
    </source>
</evidence>
<proteinExistence type="predicted"/>
<feature type="domain" description="Galactosyltransferase C-terminal" evidence="3">
    <location>
        <begin position="163"/>
        <end position="233"/>
    </location>
</feature>
<dbReference type="InterPro" id="IPR050834">
    <property type="entry name" value="Glycosyltransf_2"/>
</dbReference>
<protein>
    <submittedName>
        <fullName evidence="4">Glycosyltransferase family 2 protein</fullName>
    </submittedName>
</protein>
<dbReference type="RefSeq" id="WP_345491131.1">
    <property type="nucleotide sequence ID" value="NZ_BAABHY010000003.1"/>
</dbReference>
<dbReference type="InterPro" id="IPR029044">
    <property type="entry name" value="Nucleotide-diphossugar_trans"/>
</dbReference>
<sequence length="277" mass="31939">MQPKSVTLIVTTYNWPQALEMVLLSIKKQSVLPNEVIIADDGSKEETHQLIANYQPSFPVPLIHSWQEDLGFRAARSRNLAMAKSQCEYIVMIDGDMLLHRHFIRDHKRIAKQHFFTQGRRVILTKPFTEQLFKTKNLTIPFFSTDVKNKFNAICSPCLSQIFSPLLSKKSYQSIRSCNLAVWKEDVIKTNGFNEEFVGWGREDSEFVVRLLNSGVQRQDLRFGGVAYHLYHHENARNSLDENDQKLAEAIKNNVNYCESGIRQHLTDTHASEVKND</sequence>
<dbReference type="InterPro" id="IPR027791">
    <property type="entry name" value="Galactosyl_T_C"/>
</dbReference>
<dbReference type="PANTHER" id="PTHR43685">
    <property type="entry name" value="GLYCOSYLTRANSFERASE"/>
    <property type="match status" value="1"/>
</dbReference>
<dbReference type="SUPFAM" id="SSF53448">
    <property type="entry name" value="Nucleotide-diphospho-sugar transferases"/>
    <property type="match status" value="1"/>
</dbReference>
<dbReference type="CDD" id="cd06420">
    <property type="entry name" value="GT2_Chondriotin_Pol_N"/>
    <property type="match status" value="1"/>
</dbReference>
<name>A0ABP9NB58_9GAMM</name>
<gene>
    <name evidence="4" type="ORF">GCM10023211_17080</name>
</gene>
<dbReference type="PANTHER" id="PTHR43685:SF3">
    <property type="entry name" value="SLR2126 PROTEIN"/>
    <property type="match status" value="1"/>
</dbReference>
<evidence type="ECO:0000259" key="3">
    <source>
        <dbReference type="Pfam" id="PF02709"/>
    </source>
</evidence>
<evidence type="ECO:0000256" key="1">
    <source>
        <dbReference type="ARBA" id="ARBA00022679"/>
    </source>
</evidence>
<dbReference type="Pfam" id="PF02709">
    <property type="entry name" value="Glyco_transf_7C"/>
    <property type="match status" value="1"/>
</dbReference>
<keyword evidence="5" id="KW-1185">Reference proteome</keyword>
<dbReference type="Proteomes" id="UP001500171">
    <property type="component" value="Unassembled WGS sequence"/>
</dbReference>
<keyword evidence="1" id="KW-0808">Transferase</keyword>
<evidence type="ECO:0000313" key="4">
    <source>
        <dbReference type="EMBL" id="GAA5111519.1"/>
    </source>
</evidence>
<reference evidence="5" key="1">
    <citation type="journal article" date="2019" name="Int. J. Syst. Evol. Microbiol.">
        <title>The Global Catalogue of Microorganisms (GCM) 10K type strain sequencing project: providing services to taxonomists for standard genome sequencing and annotation.</title>
        <authorList>
            <consortium name="The Broad Institute Genomics Platform"/>
            <consortium name="The Broad Institute Genome Sequencing Center for Infectious Disease"/>
            <person name="Wu L."/>
            <person name="Ma J."/>
        </authorList>
    </citation>
    <scope>NUCLEOTIDE SEQUENCE [LARGE SCALE GENOMIC DNA]</scope>
    <source>
        <strain evidence="5">JCM 18050</strain>
    </source>
</reference>
<dbReference type="EMBL" id="BAABHY010000003">
    <property type="protein sequence ID" value="GAA5111519.1"/>
    <property type="molecule type" value="Genomic_DNA"/>
</dbReference>